<dbReference type="FunFam" id="1.10.579.10:FF:000003">
    <property type="entry name" value="Deoxyribodipyrimidine photo-lyase"/>
    <property type="match status" value="1"/>
</dbReference>
<evidence type="ECO:0000256" key="5">
    <source>
        <dbReference type="ARBA" id="ARBA00022630"/>
    </source>
</evidence>
<evidence type="ECO:0000259" key="15">
    <source>
        <dbReference type="PROSITE" id="PS51645"/>
    </source>
</evidence>
<evidence type="ECO:0000256" key="11">
    <source>
        <dbReference type="ARBA" id="ARBA00083107"/>
    </source>
</evidence>
<dbReference type="Gene3D" id="3.40.50.620">
    <property type="entry name" value="HUPs"/>
    <property type="match status" value="1"/>
</dbReference>
<dbReference type="GO" id="GO:0071949">
    <property type="term" value="F:FAD binding"/>
    <property type="evidence" value="ECO:0007669"/>
    <property type="project" value="TreeGrafter"/>
</dbReference>
<dbReference type="InterPro" id="IPR002081">
    <property type="entry name" value="Cryptochrome/DNA_photolyase_1"/>
</dbReference>
<dbReference type="PANTHER" id="PTHR11455">
    <property type="entry name" value="CRYPTOCHROME"/>
    <property type="match status" value="1"/>
</dbReference>
<evidence type="ECO:0000313" key="17">
    <source>
        <dbReference type="Proteomes" id="UP001320119"/>
    </source>
</evidence>
<evidence type="ECO:0000256" key="12">
    <source>
        <dbReference type="PIRSR" id="PIRSR602081-1"/>
    </source>
</evidence>
<dbReference type="PROSITE" id="PS00691">
    <property type="entry name" value="DNA_PHOTOLYASES_1_2"/>
    <property type="match status" value="1"/>
</dbReference>
<feature type="domain" description="Photolyase/cryptochrome alpha/beta" evidence="15">
    <location>
        <begin position="1"/>
        <end position="127"/>
    </location>
</feature>
<comment type="similarity">
    <text evidence="2">Belongs to the DNA photolyase class-1 family.</text>
</comment>
<protein>
    <recommendedName>
        <fullName evidence="4">Deoxyribodipyrimidine photo-lyase</fullName>
        <ecNumber evidence="3">4.1.99.3</ecNumber>
    </recommendedName>
    <alternativeName>
        <fullName evidence="8">DNA photolyase</fullName>
    </alternativeName>
    <alternativeName>
        <fullName evidence="11">Photoreactivating enzyme</fullName>
    </alternativeName>
</protein>
<dbReference type="EMBL" id="AP023086">
    <property type="protein sequence ID" value="BCD97094.1"/>
    <property type="molecule type" value="Genomic_DNA"/>
</dbReference>
<dbReference type="SUPFAM" id="SSF48173">
    <property type="entry name" value="Cryptochrome/photolyase FAD-binding domain"/>
    <property type="match status" value="1"/>
</dbReference>
<dbReference type="InterPro" id="IPR036134">
    <property type="entry name" value="Crypto/Photolyase_FAD-like_sf"/>
</dbReference>
<keyword evidence="5 12" id="KW-0285">Flavoprotein</keyword>
<feature type="binding site" evidence="12">
    <location>
        <begin position="367"/>
        <end position="369"/>
    </location>
    <ligand>
        <name>FAD</name>
        <dbReference type="ChEBI" id="CHEBI:57692"/>
    </ligand>
</feature>
<accession>A0AAN1WGD7</accession>
<dbReference type="KEGG" id="marq:MARGE09_P1294"/>
<evidence type="ECO:0000256" key="9">
    <source>
        <dbReference type="ARBA" id="ARBA00033999"/>
    </source>
</evidence>
<comment type="function">
    <text evidence="10">Involved in repair of UV radiation-induced DNA damage. Catalyzes the light-dependent monomerization (300-600 nm) of cyclobutyl pyrimidine dimers (in cis-syn configuration), which are formed between adjacent bases on the same DNA strand upon exposure to ultraviolet radiation.</text>
</comment>
<feature type="site" description="Electron transfer via tryptophanyl radical" evidence="13">
    <location>
        <position position="300"/>
    </location>
</feature>
<comment type="similarity">
    <text evidence="14">Belongs to the DNA photolyase family.</text>
</comment>
<evidence type="ECO:0000256" key="2">
    <source>
        <dbReference type="ARBA" id="ARBA00005862"/>
    </source>
</evidence>
<evidence type="ECO:0000256" key="6">
    <source>
        <dbReference type="ARBA" id="ARBA00022827"/>
    </source>
</evidence>
<dbReference type="PRINTS" id="PR00147">
    <property type="entry name" value="DNAPHOTLYASE"/>
</dbReference>
<dbReference type="Pfam" id="PF00875">
    <property type="entry name" value="DNA_photolyase"/>
    <property type="match status" value="1"/>
</dbReference>
<comment type="catalytic activity">
    <reaction evidence="9">
        <text>cyclobutadipyrimidine (in DNA) = 2 pyrimidine residues (in DNA).</text>
        <dbReference type="EC" id="4.1.99.3"/>
    </reaction>
</comment>
<evidence type="ECO:0000313" key="16">
    <source>
        <dbReference type="EMBL" id="BCD97094.1"/>
    </source>
</evidence>
<dbReference type="Proteomes" id="UP001320119">
    <property type="component" value="Chromosome"/>
</dbReference>
<dbReference type="Pfam" id="PF03441">
    <property type="entry name" value="FAD_binding_7"/>
    <property type="match status" value="1"/>
</dbReference>
<dbReference type="Gene3D" id="1.25.40.80">
    <property type="match status" value="1"/>
</dbReference>
<dbReference type="PROSITE" id="PS00394">
    <property type="entry name" value="DNA_PHOTOLYASES_1_1"/>
    <property type="match status" value="1"/>
</dbReference>
<evidence type="ECO:0000256" key="8">
    <source>
        <dbReference type="ARBA" id="ARBA00031671"/>
    </source>
</evidence>
<gene>
    <name evidence="16" type="ORF">MARGE09_P1294</name>
</gene>
<dbReference type="InterPro" id="IPR005101">
    <property type="entry name" value="Cryptochr/Photolyase_FAD-bd"/>
</dbReference>
<reference evidence="16 17" key="1">
    <citation type="journal article" date="2022" name="IScience">
        <title>An ultrasensitive nanofiber-based assay for enzymatic hydrolysis and deep-sea microbial degradation of cellulose.</title>
        <authorList>
            <person name="Tsudome M."/>
            <person name="Tachioka M."/>
            <person name="Miyazaki M."/>
            <person name="Uchimura K."/>
            <person name="Tsuda M."/>
            <person name="Takaki Y."/>
            <person name="Deguchi S."/>
        </authorList>
    </citation>
    <scope>NUCLEOTIDE SEQUENCE [LARGE SCALE GENOMIC DNA]</scope>
    <source>
        <strain evidence="16 17">GE09</strain>
    </source>
</reference>
<dbReference type="PANTHER" id="PTHR11455:SF9">
    <property type="entry name" value="CRYPTOCHROME CIRCADIAN CLOCK 5 ISOFORM X1"/>
    <property type="match status" value="1"/>
</dbReference>
<comment type="cofactor">
    <cofactor evidence="1">
        <name>(6R)-5,10-methylene-5,6,7,8-tetrahydrofolate</name>
        <dbReference type="ChEBI" id="CHEBI:15636"/>
    </cofactor>
</comment>
<evidence type="ECO:0000256" key="14">
    <source>
        <dbReference type="RuleBase" id="RU004182"/>
    </source>
</evidence>
<dbReference type="RefSeq" id="WP_236986568.1">
    <property type="nucleotide sequence ID" value="NZ_AP023086.1"/>
</dbReference>
<sequence>MTTLVWFTHDLRLSDNPALHAAAKLGDAILPVYLVDTTNPAGHSGASLWWLHHSLIALDQQLQTLGGKLLIHLGTTESLLTLAKQHQCEHIHFSCAHEPWLAKQQKQLQQAALEHDITCRQFAGQLLLEPSTLFNKQGTPFKVFTPFYKTAVAQLGQPTAVKMPKNYQWHPHKHSASSTLKKLKWLPQKPNWAKAFKHHWQPGEAGAHLRLASVIEQLQNYNVERDIPSSDGTSMLSPHLHFGEISPRQIWQTVSTHFPSGEAAPYLRQLFWRDFSYYLVHHFEHMIKEPFKAKFDKFPWQKPTGNTLEKWQQGQTGYPLVDAGMRQLWQTGWMHNRVRMVVASFLTKHLQLHWQHGADWFWDTLLDADLANNTAGWQWVAGCGADAAPYFRIFNPITQSEKFDKHGDYIRAYVPELAKLPAKFIHAPWLAPEAELKAAGVVIGQDYPAPMVDHKTARETALAAYASLNLG</sequence>
<feature type="site" description="Electron transfer via tryptophanyl radical" evidence="13">
    <location>
        <position position="354"/>
    </location>
</feature>
<dbReference type="GO" id="GO:0003904">
    <property type="term" value="F:deoxyribodipyrimidine photo-lyase activity"/>
    <property type="evidence" value="ECO:0007669"/>
    <property type="project" value="UniProtKB-EC"/>
</dbReference>
<evidence type="ECO:0000256" key="7">
    <source>
        <dbReference type="ARBA" id="ARBA00022991"/>
    </source>
</evidence>
<keyword evidence="6 12" id="KW-0274">FAD</keyword>
<dbReference type="GO" id="GO:0000719">
    <property type="term" value="P:photoreactive repair"/>
    <property type="evidence" value="ECO:0007669"/>
    <property type="project" value="UniProtKB-ARBA"/>
</dbReference>
<name>A0AAN1WGD7_9GAMM</name>
<dbReference type="EC" id="4.1.99.3" evidence="3"/>
<evidence type="ECO:0000256" key="1">
    <source>
        <dbReference type="ARBA" id="ARBA00001932"/>
    </source>
</evidence>
<feature type="binding site" evidence="12">
    <location>
        <begin position="233"/>
        <end position="237"/>
    </location>
    <ligand>
        <name>FAD</name>
        <dbReference type="ChEBI" id="CHEBI:57692"/>
    </ligand>
</feature>
<comment type="cofactor">
    <cofactor evidence="12">
        <name>FAD</name>
        <dbReference type="ChEBI" id="CHEBI:57692"/>
    </cofactor>
    <text evidence="12">Binds 1 FAD per subunit.</text>
</comment>
<dbReference type="GO" id="GO:0009416">
    <property type="term" value="P:response to light stimulus"/>
    <property type="evidence" value="ECO:0007669"/>
    <property type="project" value="TreeGrafter"/>
</dbReference>
<dbReference type="PROSITE" id="PS51645">
    <property type="entry name" value="PHR_CRY_ALPHA_BETA"/>
    <property type="match status" value="1"/>
</dbReference>
<feature type="binding site" evidence="12">
    <location>
        <position position="266"/>
    </location>
    <ligand>
        <name>FAD</name>
        <dbReference type="ChEBI" id="CHEBI:57692"/>
    </ligand>
</feature>
<dbReference type="AlphaFoldDB" id="A0AAN1WGD7"/>
<evidence type="ECO:0000256" key="13">
    <source>
        <dbReference type="PIRSR" id="PIRSR602081-2"/>
    </source>
</evidence>
<proteinExistence type="inferred from homology"/>
<dbReference type="InterPro" id="IPR018394">
    <property type="entry name" value="DNA_photolyase_1_CS_C"/>
</dbReference>
<dbReference type="GO" id="GO:0003677">
    <property type="term" value="F:DNA binding"/>
    <property type="evidence" value="ECO:0007669"/>
    <property type="project" value="TreeGrafter"/>
</dbReference>
<keyword evidence="7 14" id="KW-0157">Chromophore</keyword>
<keyword evidence="16" id="KW-0456">Lyase</keyword>
<feature type="site" description="Electron transfer via tryptophanyl radical" evidence="13">
    <location>
        <position position="377"/>
    </location>
</feature>
<dbReference type="InterPro" id="IPR006050">
    <property type="entry name" value="DNA_photolyase_N"/>
</dbReference>
<evidence type="ECO:0000256" key="4">
    <source>
        <dbReference type="ARBA" id="ARBA00014046"/>
    </source>
</evidence>
<dbReference type="InterPro" id="IPR036155">
    <property type="entry name" value="Crypto/Photolyase_N_sf"/>
</dbReference>
<dbReference type="InterPro" id="IPR014729">
    <property type="entry name" value="Rossmann-like_a/b/a_fold"/>
</dbReference>
<evidence type="ECO:0000256" key="10">
    <source>
        <dbReference type="ARBA" id="ARBA00059220"/>
    </source>
</evidence>
<feature type="binding site" evidence="12">
    <location>
        <position position="221"/>
    </location>
    <ligand>
        <name>FAD</name>
        <dbReference type="ChEBI" id="CHEBI:57692"/>
    </ligand>
</feature>
<evidence type="ECO:0000256" key="3">
    <source>
        <dbReference type="ARBA" id="ARBA00013149"/>
    </source>
</evidence>
<organism evidence="16 17">
    <name type="scientific">Marinagarivorans cellulosilyticus</name>
    <dbReference type="NCBI Taxonomy" id="2721545"/>
    <lineage>
        <taxon>Bacteria</taxon>
        <taxon>Pseudomonadati</taxon>
        <taxon>Pseudomonadota</taxon>
        <taxon>Gammaproteobacteria</taxon>
        <taxon>Cellvibrionales</taxon>
        <taxon>Cellvibrionaceae</taxon>
        <taxon>Marinagarivorans</taxon>
    </lineage>
</organism>
<dbReference type="SUPFAM" id="SSF52425">
    <property type="entry name" value="Cryptochrome/photolyase, N-terminal domain"/>
    <property type="match status" value="1"/>
</dbReference>
<dbReference type="Gene3D" id="1.10.579.10">
    <property type="entry name" value="DNA Cyclobutane Dipyrimidine Photolyase, subunit A, domain 3"/>
    <property type="match status" value="1"/>
</dbReference>
<keyword evidence="17" id="KW-1185">Reference proteome</keyword>